<keyword evidence="5 10" id="KW-0812">Transmembrane</keyword>
<feature type="transmembrane region" description="Helical" evidence="10">
    <location>
        <begin position="280"/>
        <end position="305"/>
    </location>
</feature>
<evidence type="ECO:0000256" key="3">
    <source>
        <dbReference type="ARBA" id="ARBA00022676"/>
    </source>
</evidence>
<feature type="compositionally biased region" description="Basic and acidic residues" evidence="11">
    <location>
        <begin position="14"/>
        <end position="25"/>
    </location>
</feature>
<dbReference type="PANTHER" id="PTHR22760:SF4">
    <property type="entry name" value="GPI MANNOSYLTRANSFERASE 3"/>
    <property type="match status" value="1"/>
</dbReference>
<dbReference type="Pfam" id="PF03901">
    <property type="entry name" value="Glyco_transf_22"/>
    <property type="match status" value="1"/>
</dbReference>
<feature type="region of interest" description="Disordered" evidence="11">
    <location>
        <begin position="1"/>
        <end position="25"/>
    </location>
</feature>
<evidence type="ECO:0000256" key="10">
    <source>
        <dbReference type="RuleBase" id="RU363075"/>
    </source>
</evidence>
<dbReference type="InParanoid" id="A0A316VJ63"/>
<evidence type="ECO:0000256" key="6">
    <source>
        <dbReference type="ARBA" id="ARBA00022824"/>
    </source>
</evidence>
<dbReference type="RefSeq" id="XP_025357954.1">
    <property type="nucleotide sequence ID" value="XM_025496219.1"/>
</dbReference>
<feature type="transmembrane region" description="Helical" evidence="10">
    <location>
        <begin position="140"/>
        <end position="162"/>
    </location>
</feature>
<evidence type="ECO:0000256" key="7">
    <source>
        <dbReference type="ARBA" id="ARBA00022989"/>
    </source>
</evidence>
<dbReference type="FunCoup" id="A0A316VJ63">
    <property type="interactions" value="493"/>
</dbReference>
<sequence length="625" mass="71566">MGSVDYPTPTTSETGERARVPEDEREHLKTSTPVRLLQRSEEQFDNYLWWRILAFRIINAFITSRTVSAPDEHWQSLEIAHKIVFGYGWTTWEWIDRRPADSAWFGGSKWGDGPIRSALHPVLFVPLYWVLAQLRLDSTWLLTIAPSLLQAVFATYTDWFAFRLTRRILNERSAWATLLVSFCSMYTFHSTTRTLSNSLEASLSMAAIFYWPLSLPEDSDTDLISEQPLIEESRLIKSVTLFAISAALRPSNVLLSFPLLLFLIRAIVLNINSPATALEAAFALLIVLRTVIYVFVVAVISLFTIDSIFYQRLTFTPLGFLKRNVLQGISLFYGASPVHFYLTSALPFIGFTLLPFALRGLWFAFDKPPTSTFDKITRRWEGVRGERDPKAMKTLADSVIVFVLAMSLLGHKEVRFLQPIVPVIHMMQAYALVITLVFDRMRDVIRFIRVWHGEAALWLLALNLVPIFYLSIHSIGQVRVAEYVGQLQQSGSLDSVGFIMPCHSTPWMSHIHSQALAEDPKKAWFITCEPPLDANVVEMKTYKDESDYFYDDPIKFLRKRIGTQTRPWPSHLVMFEALLQPKDGGGVAQLLSDQGYTQKRSFWNSVFHPDHRRRGRVIVMEKGQE</sequence>
<keyword evidence="13" id="KW-1185">Reference proteome</keyword>
<comment type="similarity">
    <text evidence="2">Belongs to the glycosyltransferase 22 family. PIGB subfamily.</text>
</comment>
<dbReference type="EC" id="2.4.1.-" evidence="10"/>
<keyword evidence="8 10" id="KW-0472">Membrane</keyword>
<dbReference type="InterPro" id="IPR005599">
    <property type="entry name" value="GPI_mannosylTrfase"/>
</dbReference>
<evidence type="ECO:0000256" key="9">
    <source>
        <dbReference type="ARBA" id="ARBA00024708"/>
    </source>
</evidence>
<evidence type="ECO:0000256" key="4">
    <source>
        <dbReference type="ARBA" id="ARBA00022679"/>
    </source>
</evidence>
<comment type="function">
    <text evidence="9">Mannosyltransferase involved in glycosylphosphatidylinositol-anchor biosynthesis. Transfers the third mannose to Man2-GlcN-acyl-PI during GPI precursor assembly.</text>
</comment>
<evidence type="ECO:0000256" key="11">
    <source>
        <dbReference type="SAM" id="MobiDB-lite"/>
    </source>
</evidence>
<name>A0A316VJ63_9BASI</name>
<reference evidence="12 13" key="1">
    <citation type="journal article" date="2018" name="Mol. Biol. Evol.">
        <title>Broad Genomic Sampling Reveals a Smut Pathogenic Ancestry of the Fungal Clade Ustilaginomycotina.</title>
        <authorList>
            <person name="Kijpornyongpan T."/>
            <person name="Mondo S.J."/>
            <person name="Barry K."/>
            <person name="Sandor L."/>
            <person name="Lee J."/>
            <person name="Lipzen A."/>
            <person name="Pangilinan J."/>
            <person name="LaButti K."/>
            <person name="Hainaut M."/>
            <person name="Henrissat B."/>
            <person name="Grigoriev I.V."/>
            <person name="Spatafora J.W."/>
            <person name="Aime M.C."/>
        </authorList>
    </citation>
    <scope>NUCLEOTIDE SEQUENCE [LARGE SCALE GENOMIC DNA]</scope>
    <source>
        <strain evidence="12 13">MCA 3882</strain>
    </source>
</reference>
<feature type="transmembrane region" description="Helical" evidence="10">
    <location>
        <begin position="450"/>
        <end position="472"/>
    </location>
</feature>
<feature type="transmembrane region" description="Helical" evidence="10">
    <location>
        <begin position="348"/>
        <end position="365"/>
    </location>
</feature>
<dbReference type="EMBL" id="KZ819602">
    <property type="protein sequence ID" value="PWN37652.1"/>
    <property type="molecule type" value="Genomic_DNA"/>
</dbReference>
<evidence type="ECO:0000313" key="13">
    <source>
        <dbReference type="Proteomes" id="UP000245771"/>
    </source>
</evidence>
<feature type="transmembrane region" description="Helical" evidence="10">
    <location>
        <begin position="239"/>
        <end position="268"/>
    </location>
</feature>
<dbReference type="OrthoDB" id="416834at2759"/>
<accession>A0A316VJ63</accession>
<keyword evidence="6 10" id="KW-0256">Endoplasmic reticulum</keyword>
<evidence type="ECO:0000256" key="8">
    <source>
        <dbReference type="ARBA" id="ARBA00023136"/>
    </source>
</evidence>
<dbReference type="GO" id="GO:0005789">
    <property type="term" value="C:endoplasmic reticulum membrane"/>
    <property type="evidence" value="ECO:0007669"/>
    <property type="project" value="UniProtKB-SubCell"/>
</dbReference>
<dbReference type="STRING" id="1280837.A0A316VJ63"/>
<evidence type="ECO:0000256" key="1">
    <source>
        <dbReference type="ARBA" id="ARBA00004477"/>
    </source>
</evidence>
<comment type="subcellular location">
    <subcellularLocation>
        <location evidence="1 10">Endoplasmic reticulum membrane</location>
        <topology evidence="1 10">Multi-pass membrane protein</topology>
    </subcellularLocation>
</comment>
<protein>
    <recommendedName>
        <fullName evidence="10">Mannosyltransferase</fullName>
        <ecNumber evidence="10">2.4.1.-</ecNumber>
    </recommendedName>
</protein>
<evidence type="ECO:0000256" key="5">
    <source>
        <dbReference type="ARBA" id="ARBA00022692"/>
    </source>
</evidence>
<keyword evidence="7 10" id="KW-1133">Transmembrane helix</keyword>
<evidence type="ECO:0000313" key="12">
    <source>
        <dbReference type="EMBL" id="PWN37652.1"/>
    </source>
</evidence>
<dbReference type="GeneID" id="37018000"/>
<dbReference type="AlphaFoldDB" id="A0A316VJ63"/>
<proteinExistence type="inferred from homology"/>
<organism evidence="12 13">
    <name type="scientific">Meira miltonrushii</name>
    <dbReference type="NCBI Taxonomy" id="1280837"/>
    <lineage>
        <taxon>Eukaryota</taxon>
        <taxon>Fungi</taxon>
        <taxon>Dikarya</taxon>
        <taxon>Basidiomycota</taxon>
        <taxon>Ustilaginomycotina</taxon>
        <taxon>Exobasidiomycetes</taxon>
        <taxon>Exobasidiales</taxon>
        <taxon>Brachybasidiaceae</taxon>
        <taxon>Meira</taxon>
    </lineage>
</organism>
<dbReference type="PANTHER" id="PTHR22760">
    <property type="entry name" value="GLYCOSYLTRANSFERASE"/>
    <property type="match status" value="1"/>
</dbReference>
<dbReference type="GO" id="GO:0000026">
    <property type="term" value="F:alpha-1,2-mannosyltransferase activity"/>
    <property type="evidence" value="ECO:0007669"/>
    <property type="project" value="TreeGrafter"/>
</dbReference>
<evidence type="ECO:0000256" key="2">
    <source>
        <dbReference type="ARBA" id="ARBA00006065"/>
    </source>
</evidence>
<gene>
    <name evidence="12" type="ORF">FA14DRAFT_117210</name>
</gene>
<keyword evidence="4" id="KW-0808">Transferase</keyword>
<feature type="transmembrane region" description="Helical" evidence="10">
    <location>
        <begin position="416"/>
        <end position="438"/>
    </location>
</feature>
<dbReference type="GO" id="GO:0006506">
    <property type="term" value="P:GPI anchor biosynthetic process"/>
    <property type="evidence" value="ECO:0007669"/>
    <property type="project" value="TreeGrafter"/>
</dbReference>
<keyword evidence="3 10" id="KW-0328">Glycosyltransferase</keyword>
<dbReference type="Proteomes" id="UP000245771">
    <property type="component" value="Unassembled WGS sequence"/>
</dbReference>